<evidence type="ECO:0000313" key="5">
    <source>
        <dbReference type="Proteomes" id="UP000626844"/>
    </source>
</evidence>
<dbReference type="Pfam" id="PF07521">
    <property type="entry name" value="RMMBL"/>
    <property type="match status" value="1"/>
</dbReference>
<dbReference type="AlphaFoldDB" id="A0A926NEU3"/>
<proteinExistence type="predicted"/>
<dbReference type="InterPro" id="IPR050698">
    <property type="entry name" value="MBL"/>
</dbReference>
<dbReference type="PANTHER" id="PTHR11203">
    <property type="entry name" value="CLEAVAGE AND POLYADENYLATION SPECIFICITY FACTOR FAMILY MEMBER"/>
    <property type="match status" value="1"/>
</dbReference>
<dbReference type="InterPro" id="IPR036866">
    <property type="entry name" value="RibonucZ/Hydroxyglut_hydro"/>
</dbReference>
<dbReference type="PANTHER" id="PTHR11203:SF37">
    <property type="entry name" value="INTEGRATOR COMPLEX SUBUNIT 11"/>
    <property type="match status" value="1"/>
</dbReference>
<dbReference type="SUPFAM" id="SSF56281">
    <property type="entry name" value="Metallo-hydrolase/oxidoreductase"/>
    <property type="match status" value="1"/>
</dbReference>
<name>A0A926NEU3_9BACI</name>
<dbReference type="Proteomes" id="UP000626844">
    <property type="component" value="Unassembled WGS sequence"/>
</dbReference>
<evidence type="ECO:0000256" key="1">
    <source>
        <dbReference type="ARBA" id="ARBA00022801"/>
    </source>
</evidence>
<dbReference type="Gene3D" id="3.40.50.10890">
    <property type="match status" value="1"/>
</dbReference>
<dbReference type="RefSeq" id="WP_191156776.1">
    <property type="nucleotide sequence ID" value="NZ_JACXAI010000005.1"/>
</dbReference>
<dbReference type="InterPro" id="IPR022712">
    <property type="entry name" value="Beta_Casp"/>
</dbReference>
<dbReference type="Gene3D" id="3.60.15.10">
    <property type="entry name" value="Ribonuclease Z/Hydroxyacylglutathione hydrolase-like"/>
    <property type="match status" value="1"/>
</dbReference>
<sequence>MKVSVLGGGNEVGASCLHIQIAGTSLLIDAGMRMNGDDPLPALGMLESLDHPKAVLVTHAHADHIGALPIIHSLYPNIPVYATPPTADLMKIMMKDSYKILEQRCRETNTLPPYTEEQVKDLLNSILLFPASGELRVGNVKIRSFRAGHILGAVMFLIEGEGETIFITGDLSFKAGRTISGAQVPHHIQPDVLIMESTYGNRAHTDRNTEENRLAKHVSEVISNGGFVLIPAFALGRAQEVLLILQDYMDKGLIPEFPIYVDGLVTPISKIYNNYPHFLKGPVAYRIKNLGDAFIREGRCRAIHSKERESVLSGKPGCIVASSGMLIGGASSWYAERLVSNEKNAIFITGYQDEESPGRKLLNIADGIEDHIELNGTSYPVKCLVGKYGLSAHADANEMNRFIQTLEPTYTLLVHGDDEARKQLSNVIDSKFHPLLVENGETYPFEKRKSGKGVIGKRYKNHANAILREKIGSLLLYQKETEETYQLAICMNVQERTNTLICHTLKGKQIKLGLGQIKETICYWNRSIDELKEAAGQVLAFSRPYLESLNWNILPDGNLLLKDIFQIMHLDSIKSQLAVSLAVQSLPENYIERVQPGITTYKIDQSIKSRLTKLALPIQGLQVNPTYAMDIARNYMAGHPRFIRCGVDDLGTEKERLTIYFDFPHAVSENERAEMADTIIKETGWPIHFSESVRQDLLQEELTKLLGNPIQTPSIHLYERKVVVSISRSENTDKMVGQFRKITGFTLQFKGQNASTQQTGKERELFQSKTVSKRLENNQAMEETKRWAKEREITIYKTSIKQEESTTIMEVHFISPEIAKLHDIELEELSYRIGMPVTYAKSPKQNEIIRLTVQLLPSSWNLKKNPSIHMDKATVSIKLSDMPVEDEITIVSEKINQATGYVLEVKV</sequence>
<keyword evidence="5" id="KW-1185">Reference proteome</keyword>
<dbReference type="CDD" id="cd16295">
    <property type="entry name" value="TTHA0252-CPSF-like_MBL-fold"/>
    <property type="match status" value="1"/>
</dbReference>
<protein>
    <submittedName>
        <fullName evidence="4">MBL fold metallo-hydrolase</fullName>
    </submittedName>
</protein>
<dbReference type="Pfam" id="PF10996">
    <property type="entry name" value="Beta-Casp"/>
    <property type="match status" value="1"/>
</dbReference>
<reference evidence="4" key="1">
    <citation type="submission" date="2020-09" db="EMBL/GenBank/DDBJ databases">
        <title>A novel bacterium of genus Bacillus, isolated from South China Sea.</title>
        <authorList>
            <person name="Huang H."/>
            <person name="Mo K."/>
            <person name="Hu Y."/>
        </authorList>
    </citation>
    <scope>NUCLEOTIDE SEQUENCE</scope>
    <source>
        <strain evidence="4">IB182487</strain>
    </source>
</reference>
<comment type="caution">
    <text evidence="4">The sequence shown here is derived from an EMBL/GenBank/DDBJ whole genome shotgun (WGS) entry which is preliminary data.</text>
</comment>
<keyword evidence="1" id="KW-0378">Hydrolase</keyword>
<dbReference type="SMART" id="SM00849">
    <property type="entry name" value="Lactamase_B"/>
    <property type="match status" value="1"/>
</dbReference>
<feature type="domain" description="Beta-Casp" evidence="3">
    <location>
        <begin position="238"/>
        <end position="361"/>
    </location>
</feature>
<organism evidence="4 5">
    <name type="scientific">Metabacillus arenae</name>
    <dbReference type="NCBI Taxonomy" id="2771434"/>
    <lineage>
        <taxon>Bacteria</taxon>
        <taxon>Bacillati</taxon>
        <taxon>Bacillota</taxon>
        <taxon>Bacilli</taxon>
        <taxon>Bacillales</taxon>
        <taxon>Bacillaceae</taxon>
        <taxon>Metabacillus</taxon>
    </lineage>
</organism>
<evidence type="ECO:0000259" key="2">
    <source>
        <dbReference type="SMART" id="SM00849"/>
    </source>
</evidence>
<evidence type="ECO:0000259" key="3">
    <source>
        <dbReference type="SMART" id="SM01027"/>
    </source>
</evidence>
<dbReference type="InterPro" id="IPR011108">
    <property type="entry name" value="RMMBL"/>
</dbReference>
<dbReference type="InterPro" id="IPR001279">
    <property type="entry name" value="Metallo-B-lactamas"/>
</dbReference>
<dbReference type="GO" id="GO:0004521">
    <property type="term" value="F:RNA endonuclease activity"/>
    <property type="evidence" value="ECO:0007669"/>
    <property type="project" value="TreeGrafter"/>
</dbReference>
<dbReference type="SMART" id="SM01027">
    <property type="entry name" value="Beta-Casp"/>
    <property type="match status" value="1"/>
</dbReference>
<dbReference type="Pfam" id="PF00753">
    <property type="entry name" value="Lactamase_B"/>
    <property type="match status" value="1"/>
</dbReference>
<gene>
    <name evidence="4" type="ORF">IC621_06160</name>
</gene>
<feature type="domain" description="Metallo-beta-lactamase" evidence="2">
    <location>
        <begin position="13"/>
        <end position="225"/>
    </location>
</feature>
<evidence type="ECO:0000313" key="4">
    <source>
        <dbReference type="EMBL" id="MBD1379810.1"/>
    </source>
</evidence>
<dbReference type="EMBL" id="JACXAI010000005">
    <property type="protein sequence ID" value="MBD1379810.1"/>
    <property type="molecule type" value="Genomic_DNA"/>
</dbReference>
<dbReference type="GO" id="GO:0016787">
    <property type="term" value="F:hydrolase activity"/>
    <property type="evidence" value="ECO:0007669"/>
    <property type="project" value="UniProtKB-KW"/>
</dbReference>
<accession>A0A926NEU3</accession>